<dbReference type="EMBL" id="LT607413">
    <property type="protein sequence ID" value="SCF16183.1"/>
    <property type="molecule type" value="Genomic_DNA"/>
</dbReference>
<name>A0A1C4Y642_MICEC</name>
<gene>
    <name evidence="2" type="ORF">GA0070618_3622</name>
</gene>
<dbReference type="InterPro" id="IPR009081">
    <property type="entry name" value="PP-bd_ACP"/>
</dbReference>
<sequence length="93" mass="10474">MDDIERAIHGFVADVLLEGEDISFDERTPLLEHRLIDSLNVEELIAFIESTYSITLSDWPHAKWETIQNMAGLIRAHSPTLPGGHHGHNGHHT</sequence>
<feature type="domain" description="Carrier" evidence="1">
    <location>
        <begin position="1"/>
        <end position="78"/>
    </location>
</feature>
<organism evidence="2 3">
    <name type="scientific">Micromonospora echinospora</name>
    <name type="common">Micromonospora purpurea</name>
    <dbReference type="NCBI Taxonomy" id="1877"/>
    <lineage>
        <taxon>Bacteria</taxon>
        <taxon>Bacillati</taxon>
        <taxon>Actinomycetota</taxon>
        <taxon>Actinomycetes</taxon>
        <taxon>Micromonosporales</taxon>
        <taxon>Micromonosporaceae</taxon>
        <taxon>Micromonospora</taxon>
    </lineage>
</organism>
<dbReference type="AlphaFoldDB" id="A0A1C4Y642"/>
<protein>
    <submittedName>
        <fullName evidence="2">Acyl carrier protein</fullName>
    </submittedName>
</protein>
<accession>A0A1C4Y642</accession>
<dbReference type="InterPro" id="IPR036736">
    <property type="entry name" value="ACP-like_sf"/>
</dbReference>
<dbReference type="Gene3D" id="1.10.1200.10">
    <property type="entry name" value="ACP-like"/>
    <property type="match status" value="1"/>
</dbReference>
<evidence type="ECO:0000313" key="2">
    <source>
        <dbReference type="EMBL" id="SCF16183.1"/>
    </source>
</evidence>
<dbReference type="OrthoDB" id="2625323at2"/>
<evidence type="ECO:0000313" key="3">
    <source>
        <dbReference type="Proteomes" id="UP000198253"/>
    </source>
</evidence>
<evidence type="ECO:0000259" key="1">
    <source>
        <dbReference type="PROSITE" id="PS50075"/>
    </source>
</evidence>
<dbReference type="Proteomes" id="UP000198253">
    <property type="component" value="Chromosome I"/>
</dbReference>
<dbReference type="PROSITE" id="PS50075">
    <property type="entry name" value="CARRIER"/>
    <property type="match status" value="1"/>
</dbReference>
<reference evidence="3" key="1">
    <citation type="submission" date="2016-06" db="EMBL/GenBank/DDBJ databases">
        <authorList>
            <person name="Varghese N."/>
            <person name="Submissions Spin"/>
        </authorList>
    </citation>
    <scope>NUCLEOTIDE SEQUENCE [LARGE SCALE GENOMIC DNA]</scope>
    <source>
        <strain evidence="3">DSM 43816</strain>
    </source>
</reference>
<dbReference type="RefSeq" id="WP_088982680.1">
    <property type="nucleotide sequence ID" value="NZ_LT607413.1"/>
</dbReference>
<keyword evidence="3" id="KW-1185">Reference proteome</keyword>
<dbReference type="InParanoid" id="A0A1C4Y642"/>
<proteinExistence type="predicted"/>
<dbReference type="SUPFAM" id="SSF47336">
    <property type="entry name" value="ACP-like"/>
    <property type="match status" value="1"/>
</dbReference>